<sequence>MDTTATTLENLFAQLGLANSTKAIEDFIQTHQLTEDTNIAKAPYWNEAQASFINEALRNDAEWCEVIDQLNAQLHQVAAQ</sequence>
<dbReference type="EMBL" id="JAEINI020000001">
    <property type="protein sequence ID" value="MCB5225628.1"/>
    <property type="molecule type" value="Genomic_DNA"/>
</dbReference>
<gene>
    <name evidence="1" type="ORF">JAO78_002225</name>
</gene>
<protein>
    <submittedName>
        <fullName evidence="1">DUF2789 domain-containing protein</fullName>
    </submittedName>
</protein>
<organism evidence="1 2">
    <name type="scientific">Alishewanella maricola</name>
    <dbReference type="NCBI Taxonomy" id="2795740"/>
    <lineage>
        <taxon>Bacteria</taxon>
        <taxon>Pseudomonadati</taxon>
        <taxon>Pseudomonadota</taxon>
        <taxon>Gammaproteobacteria</taxon>
        <taxon>Alteromonadales</taxon>
        <taxon>Alteromonadaceae</taxon>
        <taxon>Alishewanella</taxon>
    </lineage>
</organism>
<dbReference type="InterPro" id="IPR038086">
    <property type="entry name" value="DUF2789_sf"/>
</dbReference>
<dbReference type="Proteomes" id="UP000633814">
    <property type="component" value="Unassembled WGS sequence"/>
</dbReference>
<dbReference type="RefSeq" id="WP_226749716.1">
    <property type="nucleotide sequence ID" value="NZ_JAEINI020000001.1"/>
</dbReference>
<dbReference type="Gene3D" id="1.10.10.1130">
    <property type="entry name" value="Uncharacterised protein PF10982, DUF2789"/>
    <property type="match status" value="1"/>
</dbReference>
<evidence type="ECO:0000313" key="1">
    <source>
        <dbReference type="EMBL" id="MCB5225628.1"/>
    </source>
</evidence>
<accession>A0ABS8C0D3</accession>
<proteinExistence type="predicted"/>
<keyword evidence="2" id="KW-1185">Reference proteome</keyword>
<dbReference type="InterPro" id="IPR021250">
    <property type="entry name" value="DUF2789"/>
</dbReference>
<dbReference type="Pfam" id="PF10982">
    <property type="entry name" value="DUF2789"/>
    <property type="match status" value="1"/>
</dbReference>
<comment type="caution">
    <text evidence="1">The sequence shown here is derived from an EMBL/GenBank/DDBJ whole genome shotgun (WGS) entry which is preliminary data.</text>
</comment>
<evidence type="ECO:0000313" key="2">
    <source>
        <dbReference type="Proteomes" id="UP000633814"/>
    </source>
</evidence>
<name>A0ABS8C0D3_9ALTE</name>
<reference evidence="1 2" key="1">
    <citation type="submission" date="2021-10" db="EMBL/GenBank/DDBJ databases">
        <title>Alishewanella koreense sp. nov. isolated from seawater of southwestern coast in South Korea and the proposal for the reclassification of Rheinheimera perlucida and Rheinheimera tuosuensis as Arsukibacterium perlucida and Arsukibacterium tuosuensis.</title>
        <authorList>
            <person name="Kim K.H."/>
            <person name="Ruan W."/>
            <person name="Kim K.R."/>
            <person name="Baek J.H."/>
            <person name="Jeon C.O."/>
        </authorList>
    </citation>
    <scope>NUCLEOTIDE SEQUENCE [LARGE SCALE GENOMIC DNA]</scope>
    <source>
        <strain evidence="1 2">16-MA</strain>
    </source>
</reference>